<proteinExistence type="inferred from homology"/>
<dbReference type="PANTHER" id="PTHR30346:SF29">
    <property type="entry name" value="LYSR SUBSTRATE-BINDING"/>
    <property type="match status" value="1"/>
</dbReference>
<dbReference type="InterPro" id="IPR036388">
    <property type="entry name" value="WH-like_DNA-bd_sf"/>
</dbReference>
<dbReference type="Proteomes" id="UP001157125">
    <property type="component" value="Unassembled WGS sequence"/>
</dbReference>
<dbReference type="Pfam" id="PF03466">
    <property type="entry name" value="LysR_substrate"/>
    <property type="match status" value="1"/>
</dbReference>
<reference evidence="7" key="1">
    <citation type="journal article" date="2019" name="Int. J. Syst. Evol. Microbiol.">
        <title>The Global Catalogue of Microorganisms (GCM) 10K type strain sequencing project: providing services to taxonomists for standard genome sequencing and annotation.</title>
        <authorList>
            <consortium name="The Broad Institute Genomics Platform"/>
            <consortium name="The Broad Institute Genome Sequencing Center for Infectious Disease"/>
            <person name="Wu L."/>
            <person name="Ma J."/>
        </authorList>
    </citation>
    <scope>NUCLEOTIDE SEQUENCE [LARGE SCALE GENOMIC DNA]</scope>
    <source>
        <strain evidence="7">NBRC 112299</strain>
    </source>
</reference>
<protein>
    <submittedName>
        <fullName evidence="6">LysR family transcriptional regulator</fullName>
    </submittedName>
</protein>
<dbReference type="SUPFAM" id="SSF53850">
    <property type="entry name" value="Periplasmic binding protein-like II"/>
    <property type="match status" value="1"/>
</dbReference>
<evidence type="ECO:0000256" key="1">
    <source>
        <dbReference type="ARBA" id="ARBA00009437"/>
    </source>
</evidence>
<evidence type="ECO:0000256" key="4">
    <source>
        <dbReference type="ARBA" id="ARBA00023163"/>
    </source>
</evidence>
<evidence type="ECO:0000259" key="5">
    <source>
        <dbReference type="PROSITE" id="PS50931"/>
    </source>
</evidence>
<dbReference type="PROSITE" id="PS50931">
    <property type="entry name" value="HTH_LYSR"/>
    <property type="match status" value="1"/>
</dbReference>
<organism evidence="6 7">
    <name type="scientific">Demequina litorisediminis</name>
    <dbReference type="NCBI Taxonomy" id="1849022"/>
    <lineage>
        <taxon>Bacteria</taxon>
        <taxon>Bacillati</taxon>
        <taxon>Actinomycetota</taxon>
        <taxon>Actinomycetes</taxon>
        <taxon>Micrococcales</taxon>
        <taxon>Demequinaceae</taxon>
        <taxon>Demequina</taxon>
    </lineage>
</organism>
<comment type="similarity">
    <text evidence="1">Belongs to the LysR transcriptional regulatory family.</text>
</comment>
<dbReference type="RefSeq" id="WP_284328276.1">
    <property type="nucleotide sequence ID" value="NZ_BSUN01000001.1"/>
</dbReference>
<evidence type="ECO:0000313" key="6">
    <source>
        <dbReference type="EMBL" id="GMA35906.1"/>
    </source>
</evidence>
<dbReference type="InterPro" id="IPR036390">
    <property type="entry name" value="WH_DNA-bd_sf"/>
</dbReference>
<evidence type="ECO:0000256" key="3">
    <source>
        <dbReference type="ARBA" id="ARBA00023125"/>
    </source>
</evidence>
<dbReference type="SUPFAM" id="SSF46785">
    <property type="entry name" value="Winged helix' DNA-binding domain"/>
    <property type="match status" value="1"/>
</dbReference>
<sequence length="290" mass="30275">MIDVDRLLLLREVARHGSKAAAARALSLAEPTVAHHLKALERRAGVPLTTRIGRVTRLTPAGEALLEHADAIAASLASAERALAQHADLSGGRLRIAAFTSFCAVALPSPLAQFARRYPGVDVGLVETETDDALALLDAGEVDLVIGFADDATPAPADLPVRMLESDEYLAVLPAGHAAARGRTVEIGALAEDTWISGCQRCRAHLHALAHAGDFVPQIAFQTEDYVTVQRLVAEGLGVALLPRMALAASPDVAGIVTAPTSPTSYREVFLALPRDASAAATAFAALLAP</sequence>
<feature type="domain" description="HTH lysR-type" evidence="5">
    <location>
        <begin position="2"/>
        <end position="59"/>
    </location>
</feature>
<evidence type="ECO:0000313" key="7">
    <source>
        <dbReference type="Proteomes" id="UP001157125"/>
    </source>
</evidence>
<dbReference type="PANTHER" id="PTHR30346">
    <property type="entry name" value="TRANSCRIPTIONAL DUAL REGULATOR HCAR-RELATED"/>
    <property type="match status" value="1"/>
</dbReference>
<keyword evidence="4" id="KW-0804">Transcription</keyword>
<dbReference type="InterPro" id="IPR000847">
    <property type="entry name" value="LysR_HTH_N"/>
</dbReference>
<comment type="caution">
    <text evidence="6">The sequence shown here is derived from an EMBL/GenBank/DDBJ whole genome shotgun (WGS) entry which is preliminary data.</text>
</comment>
<accession>A0ABQ6IE05</accession>
<dbReference type="EMBL" id="BSUN01000001">
    <property type="protein sequence ID" value="GMA35906.1"/>
    <property type="molecule type" value="Genomic_DNA"/>
</dbReference>
<dbReference type="Pfam" id="PF00126">
    <property type="entry name" value="HTH_1"/>
    <property type="match status" value="1"/>
</dbReference>
<dbReference type="Gene3D" id="1.10.10.10">
    <property type="entry name" value="Winged helix-like DNA-binding domain superfamily/Winged helix DNA-binding domain"/>
    <property type="match status" value="1"/>
</dbReference>
<name>A0ABQ6IE05_9MICO</name>
<gene>
    <name evidence="6" type="ORF">GCM10025876_21100</name>
</gene>
<keyword evidence="3" id="KW-0238">DNA-binding</keyword>
<dbReference type="Gene3D" id="3.40.190.10">
    <property type="entry name" value="Periplasmic binding protein-like II"/>
    <property type="match status" value="2"/>
</dbReference>
<keyword evidence="2" id="KW-0805">Transcription regulation</keyword>
<keyword evidence="7" id="KW-1185">Reference proteome</keyword>
<evidence type="ECO:0000256" key="2">
    <source>
        <dbReference type="ARBA" id="ARBA00023015"/>
    </source>
</evidence>
<dbReference type="InterPro" id="IPR005119">
    <property type="entry name" value="LysR_subst-bd"/>
</dbReference>